<name>A0A6J5MI82_9CAUD</name>
<reference evidence="1" key="1">
    <citation type="submission" date="2020-04" db="EMBL/GenBank/DDBJ databases">
        <authorList>
            <person name="Chiriac C."/>
            <person name="Salcher M."/>
            <person name="Ghai R."/>
            <person name="Kavagutti S V."/>
        </authorList>
    </citation>
    <scope>NUCLEOTIDE SEQUENCE</scope>
</reference>
<dbReference type="EMBL" id="LR796423">
    <property type="protein sequence ID" value="CAB4143379.1"/>
    <property type="molecule type" value="Genomic_DNA"/>
</dbReference>
<organism evidence="1">
    <name type="scientific">uncultured Caudovirales phage</name>
    <dbReference type="NCBI Taxonomy" id="2100421"/>
    <lineage>
        <taxon>Viruses</taxon>
        <taxon>Duplodnaviria</taxon>
        <taxon>Heunggongvirae</taxon>
        <taxon>Uroviricota</taxon>
        <taxon>Caudoviricetes</taxon>
        <taxon>Peduoviridae</taxon>
        <taxon>Maltschvirus</taxon>
        <taxon>Maltschvirus maltsch</taxon>
    </lineage>
</organism>
<sequence>MMNIKDIRVVQKLRRGERLKEADDNTGFVSIEHFVEKTSWKLQIKRDGFAAEWEDVPVIEEYEDESV</sequence>
<protein>
    <submittedName>
        <fullName evidence="1">Uncharacterized protein</fullName>
    </submittedName>
</protein>
<accession>A0A6J5MI82</accession>
<evidence type="ECO:0000313" key="1">
    <source>
        <dbReference type="EMBL" id="CAB4143379.1"/>
    </source>
</evidence>
<gene>
    <name evidence="1" type="ORF">UFOVP447_133</name>
</gene>
<proteinExistence type="predicted"/>